<protein>
    <submittedName>
        <fullName evidence="2">Uncharacterized protein</fullName>
    </submittedName>
</protein>
<accession>X0TRH9</accession>
<dbReference type="AlphaFoldDB" id="X0TRH9"/>
<gene>
    <name evidence="2" type="ORF">S01H1_23265</name>
</gene>
<feature type="transmembrane region" description="Helical" evidence="1">
    <location>
        <begin position="100"/>
        <end position="119"/>
    </location>
</feature>
<proteinExistence type="predicted"/>
<feature type="transmembrane region" description="Helical" evidence="1">
    <location>
        <begin position="67"/>
        <end position="93"/>
    </location>
</feature>
<keyword evidence="1" id="KW-0472">Membrane</keyword>
<reference evidence="2" key="1">
    <citation type="journal article" date="2014" name="Front. Microbiol.">
        <title>High frequency of phylogenetically diverse reductive dehalogenase-homologous genes in deep subseafloor sedimentary metagenomes.</title>
        <authorList>
            <person name="Kawai M."/>
            <person name="Futagami T."/>
            <person name="Toyoda A."/>
            <person name="Takaki Y."/>
            <person name="Nishi S."/>
            <person name="Hori S."/>
            <person name="Arai W."/>
            <person name="Tsubouchi T."/>
            <person name="Morono Y."/>
            <person name="Uchiyama I."/>
            <person name="Ito T."/>
            <person name="Fujiyama A."/>
            <person name="Inagaki F."/>
            <person name="Takami H."/>
        </authorList>
    </citation>
    <scope>NUCLEOTIDE SEQUENCE</scope>
    <source>
        <strain evidence="2">Expedition CK06-06</strain>
    </source>
</reference>
<organism evidence="2">
    <name type="scientific">marine sediment metagenome</name>
    <dbReference type="NCBI Taxonomy" id="412755"/>
    <lineage>
        <taxon>unclassified sequences</taxon>
        <taxon>metagenomes</taxon>
        <taxon>ecological metagenomes</taxon>
    </lineage>
</organism>
<keyword evidence="1" id="KW-0812">Transmembrane</keyword>
<evidence type="ECO:0000313" key="2">
    <source>
        <dbReference type="EMBL" id="GAF96173.1"/>
    </source>
</evidence>
<feature type="non-terminal residue" evidence="2">
    <location>
        <position position="154"/>
    </location>
</feature>
<keyword evidence="1" id="KW-1133">Transmembrane helix</keyword>
<name>X0TRH9_9ZZZZ</name>
<dbReference type="EMBL" id="BARS01013375">
    <property type="protein sequence ID" value="GAF96173.1"/>
    <property type="molecule type" value="Genomic_DNA"/>
</dbReference>
<feature type="non-terminal residue" evidence="2">
    <location>
        <position position="1"/>
    </location>
</feature>
<evidence type="ECO:0000256" key="1">
    <source>
        <dbReference type="SAM" id="Phobius"/>
    </source>
</evidence>
<sequence>YVYHVGPLFRLHMTMVMFETVAIVTIGQAVANLPAANKGGAEQKRDRGTQDSRVSYWRDSLRLLPGLALLLAAGFTKQTAIVTCGAAFAFLFLRGPRRAIQLAVLFAAVATGLFGAINLATGGQWWLNTIVANANPWLLGQSIGLYRQWFRLHT</sequence>
<comment type="caution">
    <text evidence="2">The sequence shown here is derived from an EMBL/GenBank/DDBJ whole genome shotgun (WGS) entry which is preliminary data.</text>
</comment>